<dbReference type="EMBL" id="CP018632">
    <property type="protein sequence ID" value="ASJ75718.1"/>
    <property type="molecule type" value="Genomic_DNA"/>
</dbReference>
<evidence type="ECO:0000256" key="1">
    <source>
        <dbReference type="SAM" id="SignalP"/>
    </source>
</evidence>
<organism evidence="2 3">
    <name type="scientific">Granulosicoccus antarcticus IMCC3135</name>
    <dbReference type="NCBI Taxonomy" id="1192854"/>
    <lineage>
        <taxon>Bacteria</taxon>
        <taxon>Pseudomonadati</taxon>
        <taxon>Pseudomonadota</taxon>
        <taxon>Gammaproteobacteria</taxon>
        <taxon>Chromatiales</taxon>
        <taxon>Granulosicoccaceae</taxon>
        <taxon>Granulosicoccus</taxon>
    </lineage>
</organism>
<evidence type="ECO:0008006" key="4">
    <source>
        <dbReference type="Google" id="ProtNLM"/>
    </source>
</evidence>
<evidence type="ECO:0000313" key="2">
    <source>
        <dbReference type="EMBL" id="ASJ75718.1"/>
    </source>
</evidence>
<accession>A0A2Z2P0Q5</accession>
<reference evidence="2 3" key="1">
    <citation type="submission" date="2016-12" db="EMBL/GenBank/DDBJ databases">
        <authorList>
            <person name="Song W.-J."/>
            <person name="Kurnit D.M."/>
        </authorList>
    </citation>
    <scope>NUCLEOTIDE SEQUENCE [LARGE SCALE GENOMIC DNA]</scope>
    <source>
        <strain evidence="2 3">IMCC3135</strain>
    </source>
</reference>
<dbReference type="OrthoDB" id="7675395at2"/>
<feature type="signal peptide" evidence="1">
    <location>
        <begin position="1"/>
        <end position="20"/>
    </location>
</feature>
<evidence type="ECO:0000313" key="3">
    <source>
        <dbReference type="Proteomes" id="UP000250079"/>
    </source>
</evidence>
<dbReference type="KEGG" id="gai:IMCC3135_28330"/>
<keyword evidence="3" id="KW-1185">Reference proteome</keyword>
<gene>
    <name evidence="2" type="ORF">IMCC3135_28330</name>
</gene>
<keyword evidence="1" id="KW-0732">Signal</keyword>
<dbReference type="AlphaFoldDB" id="A0A2Z2P0Q5"/>
<dbReference type="Proteomes" id="UP000250079">
    <property type="component" value="Chromosome"/>
</dbReference>
<sequence length="390" mass="42214">MKIKTAMIGVLLAISGNAIADVQGSDFALSTKWEVSGFKMPESVFSSANHPWLYVSNVNGSEPGFISRVSKNGIIDKLEWATGLSSPTGSDIYQNTLYVADAKQLRAIDLSTGAISASFPADDAISLNDVAIDQSTGDVYISDVPGGKIFILKDGKLSVWFESPDIPFPNGVLVQDGSLVVANYGLENGEGLARKQWKPDDFGTLYKIDLATKALSSIEPSKKKGVYDGVIEFNGALIASSNPTGQILAFDNDKSYLIDSTDKGVADINTDGQTLYAPYLFNNKLTAFEPVAWDRITTRQEYLEKGADNYYGDEGGKSIATHDGIIKGMFAGQQLTGTWDWEGEYFCRTSTLGKMDLGSDCIQIDVTQSKMRLVLDKGEGMSVVYDKKSP</sequence>
<protein>
    <recommendedName>
        <fullName evidence="4">SMP-30/Gluconolactonase/LRE-like region domain-containing protein</fullName>
    </recommendedName>
</protein>
<dbReference type="InterPro" id="IPR011042">
    <property type="entry name" value="6-blade_b-propeller_TolB-like"/>
</dbReference>
<dbReference type="Gene3D" id="2.120.10.30">
    <property type="entry name" value="TolB, C-terminal domain"/>
    <property type="match status" value="1"/>
</dbReference>
<feature type="chain" id="PRO_5016343093" description="SMP-30/Gluconolactonase/LRE-like region domain-containing protein" evidence="1">
    <location>
        <begin position="21"/>
        <end position="390"/>
    </location>
</feature>
<proteinExistence type="predicted"/>
<dbReference type="SUPFAM" id="SSF101898">
    <property type="entry name" value="NHL repeat"/>
    <property type="match status" value="1"/>
</dbReference>
<name>A0A2Z2P0Q5_9GAMM</name>
<dbReference type="RefSeq" id="WP_088920599.1">
    <property type="nucleotide sequence ID" value="NZ_CP018632.1"/>
</dbReference>